<reference evidence="1" key="1">
    <citation type="submission" date="2022-05" db="EMBL/GenBank/DDBJ databases">
        <authorList>
            <person name="Pankratov T."/>
        </authorList>
    </citation>
    <scope>NUCLEOTIDE SEQUENCE</scope>
    <source>
        <strain evidence="1">BP6-180914</strain>
    </source>
</reference>
<evidence type="ECO:0000313" key="2">
    <source>
        <dbReference type="Proteomes" id="UP001165667"/>
    </source>
</evidence>
<dbReference type="EMBL" id="JAMOIM010000020">
    <property type="protein sequence ID" value="MCW6511023.1"/>
    <property type="molecule type" value="Genomic_DNA"/>
</dbReference>
<dbReference type="InterPro" id="IPR021724">
    <property type="entry name" value="DUF3297"/>
</dbReference>
<dbReference type="RefSeq" id="WP_282587398.1">
    <property type="nucleotide sequence ID" value="NZ_JAMOIM010000020.1"/>
</dbReference>
<name>A0AA41Z1C0_9HYPH</name>
<gene>
    <name evidence="1" type="ORF">M8523_23740</name>
</gene>
<sequence>MSETPPDRLSVNPNSPYYDAAVLERGVGIRFKGVEKTNVEEYCISESWVRLAAGNGKDRAGNPLTIKVTGPVEPYFRSDEPDVSQT</sequence>
<protein>
    <submittedName>
        <fullName evidence="1">DUF3297 family protein</fullName>
    </submittedName>
</protein>
<keyword evidence="2" id="KW-1185">Reference proteome</keyword>
<proteinExistence type="predicted"/>
<accession>A0AA41Z1C0</accession>
<organism evidence="1 2">
    <name type="scientific">Lichenifustis flavocetrariae</name>
    <dbReference type="NCBI Taxonomy" id="2949735"/>
    <lineage>
        <taxon>Bacteria</taxon>
        <taxon>Pseudomonadati</taxon>
        <taxon>Pseudomonadota</taxon>
        <taxon>Alphaproteobacteria</taxon>
        <taxon>Hyphomicrobiales</taxon>
        <taxon>Lichenihabitantaceae</taxon>
        <taxon>Lichenifustis</taxon>
    </lineage>
</organism>
<evidence type="ECO:0000313" key="1">
    <source>
        <dbReference type="EMBL" id="MCW6511023.1"/>
    </source>
</evidence>
<dbReference type="Proteomes" id="UP001165667">
    <property type="component" value="Unassembled WGS sequence"/>
</dbReference>
<dbReference type="Pfam" id="PF11730">
    <property type="entry name" value="DUF3297"/>
    <property type="match status" value="1"/>
</dbReference>
<dbReference type="AlphaFoldDB" id="A0AA41Z1C0"/>
<comment type="caution">
    <text evidence="1">The sequence shown here is derived from an EMBL/GenBank/DDBJ whole genome shotgun (WGS) entry which is preliminary data.</text>
</comment>